<protein>
    <submittedName>
        <fullName evidence="2">Peptidase inhibitor family I36</fullName>
    </submittedName>
</protein>
<dbReference type="OrthoDB" id="3700467at2"/>
<sequence>MRFVMRTGLVCGAVAVAVGGLLTAPAQATVSSWDDCPSQHVCFWTGDNGTGQMCNWSGDDPNWLSGSIRCSWARTTKAQSVWNRGTTGAPVSYYTGADYGGSRAGCTPSGGRGNFVGGSGTGYLLRSHRWAC</sequence>
<dbReference type="Proteomes" id="UP000199622">
    <property type="component" value="Unassembled WGS sequence"/>
</dbReference>
<dbReference type="Pfam" id="PF03995">
    <property type="entry name" value="Inhibitor_I36"/>
    <property type="match status" value="1"/>
</dbReference>
<gene>
    <name evidence="2" type="ORF">SAMN04489727_7747</name>
</gene>
<organism evidence="2 3">
    <name type="scientific">Amycolatopsis tolypomycina</name>
    <dbReference type="NCBI Taxonomy" id="208445"/>
    <lineage>
        <taxon>Bacteria</taxon>
        <taxon>Bacillati</taxon>
        <taxon>Actinomycetota</taxon>
        <taxon>Actinomycetes</taxon>
        <taxon>Pseudonocardiales</taxon>
        <taxon>Pseudonocardiaceae</taxon>
        <taxon>Amycolatopsis</taxon>
    </lineage>
</organism>
<feature type="signal peptide" evidence="1">
    <location>
        <begin position="1"/>
        <end position="28"/>
    </location>
</feature>
<evidence type="ECO:0000313" key="2">
    <source>
        <dbReference type="EMBL" id="SED40769.1"/>
    </source>
</evidence>
<name>A0A1H5AEE8_9PSEU</name>
<keyword evidence="3" id="KW-1185">Reference proteome</keyword>
<evidence type="ECO:0000313" key="3">
    <source>
        <dbReference type="Proteomes" id="UP000199622"/>
    </source>
</evidence>
<dbReference type="STRING" id="208445.SAMN04489727_7747"/>
<dbReference type="EMBL" id="FNSO01000004">
    <property type="protein sequence ID" value="SED40769.1"/>
    <property type="molecule type" value="Genomic_DNA"/>
</dbReference>
<keyword evidence="1" id="KW-0732">Signal</keyword>
<feature type="chain" id="PRO_5038574102" evidence="1">
    <location>
        <begin position="29"/>
        <end position="132"/>
    </location>
</feature>
<dbReference type="RefSeq" id="WP_091316784.1">
    <property type="nucleotide sequence ID" value="NZ_FNSO01000004.1"/>
</dbReference>
<proteinExistence type="predicted"/>
<dbReference type="AlphaFoldDB" id="A0A1H5AEE8"/>
<reference evidence="3" key="1">
    <citation type="submission" date="2016-10" db="EMBL/GenBank/DDBJ databases">
        <authorList>
            <person name="Varghese N."/>
            <person name="Submissions S."/>
        </authorList>
    </citation>
    <scope>NUCLEOTIDE SEQUENCE [LARGE SCALE GENOMIC DNA]</scope>
    <source>
        <strain evidence="3">DSM 44544</strain>
    </source>
</reference>
<evidence type="ECO:0000256" key="1">
    <source>
        <dbReference type="SAM" id="SignalP"/>
    </source>
</evidence>
<accession>A0A1H5AEE8</accession>